<feature type="domain" description="Methyltransferase type 11" evidence="1">
    <location>
        <begin position="130"/>
        <end position="249"/>
    </location>
</feature>
<proteinExistence type="predicted"/>
<dbReference type="Proteomes" id="UP001597295">
    <property type="component" value="Unassembled WGS sequence"/>
</dbReference>
<comment type="caution">
    <text evidence="2">The sequence shown here is derived from an EMBL/GenBank/DDBJ whole genome shotgun (WGS) entry which is preliminary data.</text>
</comment>
<dbReference type="CDD" id="cd02440">
    <property type="entry name" value="AdoMet_MTases"/>
    <property type="match status" value="1"/>
</dbReference>
<evidence type="ECO:0000259" key="1">
    <source>
        <dbReference type="Pfam" id="PF08241"/>
    </source>
</evidence>
<dbReference type="GO" id="GO:0008168">
    <property type="term" value="F:methyltransferase activity"/>
    <property type="evidence" value="ECO:0007669"/>
    <property type="project" value="UniProtKB-KW"/>
</dbReference>
<name>A0ABW5DUQ8_9PROT</name>
<keyword evidence="2" id="KW-0808">Transferase</keyword>
<dbReference type="Gene3D" id="2.20.25.10">
    <property type="match status" value="1"/>
</dbReference>
<accession>A0ABW5DUQ8</accession>
<dbReference type="Pfam" id="PF08241">
    <property type="entry name" value="Methyltransf_11"/>
    <property type="match status" value="1"/>
</dbReference>
<dbReference type="Gene3D" id="3.40.50.150">
    <property type="entry name" value="Vaccinia Virus protein VP39"/>
    <property type="match status" value="1"/>
</dbReference>
<reference evidence="3" key="1">
    <citation type="journal article" date="2019" name="Int. J. Syst. Evol. Microbiol.">
        <title>The Global Catalogue of Microorganisms (GCM) 10K type strain sequencing project: providing services to taxonomists for standard genome sequencing and annotation.</title>
        <authorList>
            <consortium name="The Broad Institute Genomics Platform"/>
            <consortium name="The Broad Institute Genome Sequencing Center for Infectious Disease"/>
            <person name="Wu L."/>
            <person name="Ma J."/>
        </authorList>
    </citation>
    <scope>NUCLEOTIDE SEQUENCE [LARGE SCALE GENOMIC DNA]</scope>
    <source>
        <strain evidence="3">CGMCC 1.19062</strain>
    </source>
</reference>
<dbReference type="RefSeq" id="WP_379877326.1">
    <property type="nucleotide sequence ID" value="NZ_JBHUIP010000013.1"/>
</dbReference>
<dbReference type="PANTHER" id="PTHR45445">
    <property type="match status" value="1"/>
</dbReference>
<dbReference type="EMBL" id="JBHUIP010000013">
    <property type="protein sequence ID" value="MFD2264255.1"/>
    <property type="molecule type" value="Genomic_DNA"/>
</dbReference>
<dbReference type="InterPro" id="IPR013216">
    <property type="entry name" value="Methyltransf_11"/>
</dbReference>
<dbReference type="SUPFAM" id="SSF158997">
    <property type="entry name" value="Trm112p-like"/>
    <property type="match status" value="1"/>
</dbReference>
<organism evidence="2 3">
    <name type="scientific">Lacibacterium aquatile</name>
    <dbReference type="NCBI Taxonomy" id="1168082"/>
    <lineage>
        <taxon>Bacteria</taxon>
        <taxon>Pseudomonadati</taxon>
        <taxon>Pseudomonadota</taxon>
        <taxon>Alphaproteobacteria</taxon>
        <taxon>Rhodospirillales</taxon>
        <taxon>Rhodospirillaceae</taxon>
    </lineage>
</organism>
<evidence type="ECO:0000313" key="2">
    <source>
        <dbReference type="EMBL" id="MFD2264255.1"/>
    </source>
</evidence>
<dbReference type="SUPFAM" id="SSF53335">
    <property type="entry name" value="S-adenosyl-L-methionine-dependent methyltransferases"/>
    <property type="match status" value="1"/>
</dbReference>
<evidence type="ECO:0000313" key="3">
    <source>
        <dbReference type="Proteomes" id="UP001597295"/>
    </source>
</evidence>
<gene>
    <name evidence="2" type="ORF">ACFSM5_15235</name>
</gene>
<keyword evidence="2" id="KW-0489">Methyltransferase</keyword>
<sequence length="322" mass="34806">MKLFALRCPVCSGADLIETDERVSCRSCGRGFPVVDGIPLLLADLPRYLNEAAPYWLMRDDLSAGQEDMLGGLLPAGSYFDVARQHLSSYARDHYGAFDDQDSDEPLPGGAERILRTALAEIGSVAGPSLDIGCATGGISLALAEMGNGPVIGLDMSAPLIRMAARTAVSGIARYGRRRAGTAYERREVALPYRQRDKLRFVLGDALDMPFADASFGLIAALNVIDCVADPVRLVGEAVRLLARGGWLIAATPFDWSPNVTPAEAWIGDRVVSAPPSDLPELLSARQELVVRSLPDQIWQVRLHNRAAVHYRVALTIAQRKA</sequence>
<dbReference type="GO" id="GO:0032259">
    <property type="term" value="P:methylation"/>
    <property type="evidence" value="ECO:0007669"/>
    <property type="project" value="UniProtKB-KW"/>
</dbReference>
<dbReference type="InterPro" id="IPR029063">
    <property type="entry name" value="SAM-dependent_MTases_sf"/>
</dbReference>
<keyword evidence="3" id="KW-1185">Reference proteome</keyword>
<dbReference type="PANTHER" id="PTHR45445:SF2">
    <property type="entry name" value="METHYLTRANSFERASE TYPE 11 DOMAIN-CONTAINING PROTEIN"/>
    <property type="match status" value="1"/>
</dbReference>
<protein>
    <submittedName>
        <fullName evidence="2">Methyltransferase domain-containing protein</fullName>
    </submittedName>
</protein>